<protein>
    <recommendedName>
        <fullName evidence="1">HNH nuclease domain-containing protein</fullName>
    </recommendedName>
</protein>
<name>A0A0F9ABX3_9ZZZZ</name>
<feature type="domain" description="HNH nuclease" evidence="1">
    <location>
        <begin position="56"/>
        <end position="100"/>
    </location>
</feature>
<dbReference type="Gene3D" id="3.90.75.20">
    <property type="match status" value="1"/>
</dbReference>
<evidence type="ECO:0000313" key="2">
    <source>
        <dbReference type="EMBL" id="KKL06935.1"/>
    </source>
</evidence>
<evidence type="ECO:0000259" key="1">
    <source>
        <dbReference type="Pfam" id="PF13392"/>
    </source>
</evidence>
<dbReference type="InterPro" id="IPR003615">
    <property type="entry name" value="HNH_nuc"/>
</dbReference>
<organism evidence="2">
    <name type="scientific">marine sediment metagenome</name>
    <dbReference type="NCBI Taxonomy" id="412755"/>
    <lineage>
        <taxon>unclassified sequences</taxon>
        <taxon>metagenomes</taxon>
        <taxon>ecological metagenomes</taxon>
    </lineage>
</organism>
<dbReference type="Pfam" id="PF13392">
    <property type="entry name" value="HNH_3"/>
    <property type="match status" value="1"/>
</dbReference>
<dbReference type="InterPro" id="IPR044925">
    <property type="entry name" value="His-Me_finger_sf"/>
</dbReference>
<dbReference type="AlphaFoldDB" id="A0A0F9ABX3"/>
<comment type="caution">
    <text evidence="2">The sequence shown here is derived from an EMBL/GenBank/DDBJ whole genome shotgun (WGS) entry which is preliminary data.</text>
</comment>
<reference evidence="2" key="1">
    <citation type="journal article" date="2015" name="Nature">
        <title>Complex archaea that bridge the gap between prokaryotes and eukaryotes.</title>
        <authorList>
            <person name="Spang A."/>
            <person name="Saw J.H."/>
            <person name="Jorgensen S.L."/>
            <person name="Zaremba-Niedzwiedzka K."/>
            <person name="Martijn J."/>
            <person name="Lind A.E."/>
            <person name="van Eijk R."/>
            <person name="Schleper C."/>
            <person name="Guy L."/>
            <person name="Ettema T.J."/>
        </authorList>
    </citation>
    <scope>NUCLEOTIDE SEQUENCE</scope>
</reference>
<gene>
    <name evidence="2" type="ORF">LCGC14_2591050</name>
</gene>
<dbReference type="SUPFAM" id="SSF54060">
    <property type="entry name" value="His-Me finger endonucleases"/>
    <property type="match status" value="1"/>
</dbReference>
<proteinExistence type="predicted"/>
<dbReference type="EMBL" id="LAZR01043495">
    <property type="protein sequence ID" value="KKL06935.1"/>
    <property type="molecule type" value="Genomic_DNA"/>
</dbReference>
<accession>A0A0F9ABX3</accession>
<sequence length="176" mass="20629">MKQIPGFPNYSVTKDGRVWSHRRPGTKGMWVKHYLRSDENYITVELYEGGKKHVRKIHCLILETYVGTRPTKLIARHLNGDKYDNRLGNLCWGTRSENAQDSVKHGTAACLHRIGEKHPRSKLSNRDRRMIIYQYASGLFSRWELSKLYNMSMAAIWDLTSGRLWPYIDARKLRHV</sequence>